<evidence type="ECO:0000259" key="6">
    <source>
        <dbReference type="Pfam" id="PF22692"/>
    </source>
</evidence>
<dbReference type="GO" id="GO:0009425">
    <property type="term" value="C:bacterial-type flagellum basal body"/>
    <property type="evidence" value="ECO:0007669"/>
    <property type="project" value="UniProtKB-SubCell"/>
</dbReference>
<accession>A0AAJ2R7U1</accession>
<dbReference type="SUPFAM" id="SSF117143">
    <property type="entry name" value="Flagellar hook protein flgE"/>
    <property type="match status" value="1"/>
</dbReference>
<comment type="caution">
    <text evidence="7">The sequence shown here is derived from an EMBL/GenBank/DDBJ whole genome shotgun (WGS) entry which is preliminary data.</text>
</comment>
<organism evidence="7 8">
    <name type="scientific">Delftia acidovorans</name>
    <name type="common">Pseudomonas acidovorans</name>
    <name type="synonym">Comamonas acidovorans</name>
    <dbReference type="NCBI Taxonomy" id="80866"/>
    <lineage>
        <taxon>Bacteria</taxon>
        <taxon>Pseudomonadati</taxon>
        <taxon>Pseudomonadota</taxon>
        <taxon>Betaproteobacteria</taxon>
        <taxon>Burkholderiales</taxon>
        <taxon>Comamonadaceae</taxon>
        <taxon>Delftia</taxon>
    </lineage>
</organism>
<dbReference type="AlphaFoldDB" id="A0AAJ2R7U1"/>
<feature type="domain" description="Flagellar hook protein FlgE/F/G-like D1" evidence="6">
    <location>
        <begin position="98"/>
        <end position="159"/>
    </location>
</feature>
<keyword evidence="3 4" id="KW-0975">Bacterial flagellum</keyword>
<dbReference type="PANTHER" id="PTHR30435:SF19">
    <property type="entry name" value="FLAGELLAR BASAL-BODY ROD PROTEIN FLGG"/>
    <property type="match status" value="1"/>
</dbReference>
<dbReference type="PANTHER" id="PTHR30435">
    <property type="entry name" value="FLAGELLAR PROTEIN"/>
    <property type="match status" value="1"/>
</dbReference>
<dbReference type="Pfam" id="PF06429">
    <property type="entry name" value="Flg_bbr_C"/>
    <property type="match status" value="1"/>
</dbReference>
<evidence type="ECO:0000259" key="5">
    <source>
        <dbReference type="Pfam" id="PF06429"/>
    </source>
</evidence>
<sequence>MQEVLALALQSMQQDMQRLDRTGLNLANALTPGYQREVVSARPLRLGTPSFAAMVGTAAAAADNAPAASPHTPAAGLLVQTDHRPGTLRSTGQNLDVALAGAGYFEVSTPGGPAYTRQGNFRLDAQGRLVTAQGHAVMGRGGEILLQSSQVRIDAQGNIFDGDGVGRTDRPVAQLKVVEPPQPSQLRRLGEGLMSIDGQPGQLADADIRIQQGFVENSNVSSMHEMVQLMQTMRHFESMQKVALGYDEMTGQAIRKLGEL</sequence>
<evidence type="ECO:0000256" key="4">
    <source>
        <dbReference type="RuleBase" id="RU362116"/>
    </source>
</evidence>
<comment type="similarity">
    <text evidence="2 4">Belongs to the flagella basal body rod proteins family.</text>
</comment>
<gene>
    <name evidence="7" type="ORF">SGN30_27555</name>
</gene>
<evidence type="ECO:0000313" key="8">
    <source>
        <dbReference type="Proteomes" id="UP001287445"/>
    </source>
</evidence>
<dbReference type="InterPro" id="IPR053967">
    <property type="entry name" value="LlgE_F_G-like_D1"/>
</dbReference>
<comment type="subcellular location">
    <subcellularLocation>
        <location evidence="1 4">Bacterial flagellum basal body</location>
    </subcellularLocation>
</comment>
<dbReference type="InterPro" id="IPR020013">
    <property type="entry name" value="Flagellar_FlgE/F/G"/>
</dbReference>
<evidence type="ECO:0000256" key="2">
    <source>
        <dbReference type="ARBA" id="ARBA00009677"/>
    </source>
</evidence>
<proteinExistence type="inferred from homology"/>
<dbReference type="Pfam" id="PF22692">
    <property type="entry name" value="LlgE_F_G_D1"/>
    <property type="match status" value="1"/>
</dbReference>
<dbReference type="RefSeq" id="WP_319076670.1">
    <property type="nucleotide sequence ID" value="NZ_JAWWMZ010000016.1"/>
</dbReference>
<dbReference type="EMBL" id="JAWWMZ010000016">
    <property type="protein sequence ID" value="MDX4957190.1"/>
    <property type="molecule type" value="Genomic_DNA"/>
</dbReference>
<keyword evidence="7" id="KW-0282">Flagellum</keyword>
<dbReference type="InterPro" id="IPR037925">
    <property type="entry name" value="FlgE/F/G-like"/>
</dbReference>
<keyword evidence="7" id="KW-0966">Cell projection</keyword>
<keyword evidence="7" id="KW-0969">Cilium</keyword>
<dbReference type="InterPro" id="IPR010930">
    <property type="entry name" value="Flg_bb/hook_C_dom"/>
</dbReference>
<name>A0AAJ2R7U1_DELAC</name>
<dbReference type="Proteomes" id="UP001287445">
    <property type="component" value="Unassembled WGS sequence"/>
</dbReference>
<reference evidence="7" key="1">
    <citation type="submission" date="2023-11" db="EMBL/GenBank/DDBJ databases">
        <title>Identification and selenium tolerance of Delftia acidovorans R3-25.</title>
        <authorList>
            <person name="Zhang S."/>
            <person name="Liu Y."/>
            <person name="Guo Y."/>
        </authorList>
    </citation>
    <scope>NUCLEOTIDE SEQUENCE</scope>
    <source>
        <strain evidence="7">R3-25</strain>
    </source>
</reference>
<feature type="domain" description="Flagellar basal-body/hook protein C-terminal" evidence="5">
    <location>
        <begin position="211"/>
        <end position="255"/>
    </location>
</feature>
<protein>
    <submittedName>
        <fullName evidence="7">Flagellar hook-basal body protein</fullName>
    </submittedName>
</protein>
<dbReference type="NCBIfam" id="TIGR03506">
    <property type="entry name" value="FlgEFG_subfam"/>
    <property type="match status" value="1"/>
</dbReference>
<evidence type="ECO:0000313" key="7">
    <source>
        <dbReference type="EMBL" id="MDX4957190.1"/>
    </source>
</evidence>
<evidence type="ECO:0000256" key="1">
    <source>
        <dbReference type="ARBA" id="ARBA00004117"/>
    </source>
</evidence>
<evidence type="ECO:0000256" key="3">
    <source>
        <dbReference type="ARBA" id="ARBA00023143"/>
    </source>
</evidence>
<dbReference type="GO" id="GO:0071973">
    <property type="term" value="P:bacterial-type flagellum-dependent cell motility"/>
    <property type="evidence" value="ECO:0007669"/>
    <property type="project" value="UniProtKB-UniRule"/>
</dbReference>